<accession>A0ABX1GWB9</accession>
<evidence type="ECO:0000313" key="5">
    <source>
        <dbReference type="EMBL" id="NKI33306.1"/>
    </source>
</evidence>
<dbReference type="Gene3D" id="1.50.10.10">
    <property type="match status" value="1"/>
</dbReference>
<evidence type="ECO:0000313" key="6">
    <source>
        <dbReference type="Proteomes" id="UP000718451"/>
    </source>
</evidence>
<dbReference type="SUPFAM" id="SSF48208">
    <property type="entry name" value="Six-hairpin glycosidases"/>
    <property type="match status" value="1"/>
</dbReference>
<sequence length="397" mass="46827">MSIKELEGLRSSLENELQNVLRYWKDNTVDFENGGFYGKIDSSNLIHKKAPKGIILNTRILWSFCRASNFYNHREFDFEIERAFGYLNEKFRDNLHGGVFWEVDYAGIPTNKKKQVYAQAFCLYALTEYYKYSKNPEAFAWANEIFELLEKHAYDRRLGGYFEAFSRTWETLEDVRLSQKDLNAPKTTNTILHVLEAYTNFYEVSNKAEVKLALEKLIQLFHEKLFNSQNHLKLFFTNDWKSLSSEISYGHDIEAAWLVLLACKVIANDRLYLKTKSLLKDVCKTFINEALDNEFGVINSKNSRTQQIDSDRHWWPQAEAMVGLIYNWKLNRVTNDFKIVQQIWQFTEDNIIDHKLGEWYFRVDSSGKPYESENKVGPWKCPYHNTRALIEILELVK</sequence>
<comment type="similarity">
    <text evidence="4">Belongs to the cellobiose 2-epimerase family.</text>
</comment>
<dbReference type="InterPro" id="IPR028584">
    <property type="entry name" value="Cellobiose_2_epim"/>
</dbReference>
<evidence type="ECO:0000256" key="4">
    <source>
        <dbReference type="HAMAP-Rule" id="MF_00929"/>
    </source>
</evidence>
<protein>
    <recommendedName>
        <fullName evidence="4">Cellobiose 2-epimerase</fullName>
        <shortName evidence="4">CE</shortName>
        <ecNumber evidence="4">5.1.3.11</ecNumber>
    </recommendedName>
</protein>
<dbReference type="HAMAP" id="MF_00929">
    <property type="entry name" value="Cellobiose_2_epim"/>
    <property type="match status" value="1"/>
</dbReference>
<dbReference type="InterPro" id="IPR008928">
    <property type="entry name" value="6-hairpin_glycosidase_sf"/>
</dbReference>
<dbReference type="Pfam" id="PF07221">
    <property type="entry name" value="GlcNAc_2-epim"/>
    <property type="match status" value="1"/>
</dbReference>
<dbReference type="EMBL" id="JAAWWL010000002">
    <property type="protein sequence ID" value="NKI33306.1"/>
    <property type="molecule type" value="Genomic_DNA"/>
</dbReference>
<organism evidence="5 6">
    <name type="scientific">Croceivirga thetidis</name>
    <dbReference type="NCBI Taxonomy" id="2721623"/>
    <lineage>
        <taxon>Bacteria</taxon>
        <taxon>Pseudomonadati</taxon>
        <taxon>Bacteroidota</taxon>
        <taxon>Flavobacteriia</taxon>
        <taxon>Flavobacteriales</taxon>
        <taxon>Flavobacteriaceae</taxon>
        <taxon>Croceivirga</taxon>
    </lineage>
</organism>
<dbReference type="InterPro" id="IPR010819">
    <property type="entry name" value="AGE/CE"/>
</dbReference>
<dbReference type="EC" id="5.1.3.11" evidence="4"/>
<keyword evidence="3 4" id="KW-0413">Isomerase</keyword>
<gene>
    <name evidence="5" type="ORF">HCU67_15215</name>
</gene>
<evidence type="ECO:0000256" key="2">
    <source>
        <dbReference type="ARBA" id="ARBA00008558"/>
    </source>
</evidence>
<comment type="caution">
    <text evidence="5">The sequence shown here is derived from an EMBL/GenBank/DDBJ whole genome shotgun (WGS) entry which is preliminary data.</text>
</comment>
<reference evidence="5 6" key="1">
    <citation type="submission" date="2020-04" db="EMBL/GenBank/DDBJ databases">
        <authorList>
            <person name="Yoon J."/>
        </authorList>
    </citation>
    <scope>NUCLEOTIDE SEQUENCE [LARGE SCALE GENOMIC DNA]</scope>
    <source>
        <strain evidence="5 6">DJ-13</strain>
    </source>
</reference>
<keyword evidence="6" id="KW-1185">Reference proteome</keyword>
<comment type="catalytic activity">
    <reaction evidence="1 4">
        <text>D-cellobiose = beta-D-glucosyl-(1-&gt;4)-D-mannopyranose</text>
        <dbReference type="Rhea" id="RHEA:23384"/>
        <dbReference type="ChEBI" id="CHEBI:17057"/>
        <dbReference type="ChEBI" id="CHEBI:47931"/>
        <dbReference type="EC" id="5.1.3.11"/>
    </reaction>
</comment>
<dbReference type="Proteomes" id="UP000718451">
    <property type="component" value="Unassembled WGS sequence"/>
</dbReference>
<evidence type="ECO:0000256" key="3">
    <source>
        <dbReference type="ARBA" id="ARBA00023235"/>
    </source>
</evidence>
<dbReference type="PANTHER" id="PTHR15108">
    <property type="entry name" value="N-ACYLGLUCOSAMINE-2-EPIMERASE"/>
    <property type="match status" value="1"/>
</dbReference>
<comment type="similarity">
    <text evidence="2">Belongs to the N-acylglucosamine 2-epimerase family.</text>
</comment>
<name>A0ABX1GWB9_9FLAO</name>
<dbReference type="InterPro" id="IPR012341">
    <property type="entry name" value="6hp_glycosidase-like_sf"/>
</dbReference>
<proteinExistence type="inferred from homology"/>
<evidence type="ECO:0000256" key="1">
    <source>
        <dbReference type="ARBA" id="ARBA00001470"/>
    </source>
</evidence>
<comment type="function">
    <text evidence="4">Catalyzes the reversible epimerization of cellobiose to 4-O-beta-D-glucopyranosyl-D-mannose (Glc-Man).</text>
</comment>